<evidence type="ECO:0000313" key="2">
    <source>
        <dbReference type="Proteomes" id="UP000186336"/>
    </source>
</evidence>
<organism evidence="1 2">
    <name type="scientific">Tateyamaria omphalii</name>
    <dbReference type="NCBI Taxonomy" id="299262"/>
    <lineage>
        <taxon>Bacteria</taxon>
        <taxon>Pseudomonadati</taxon>
        <taxon>Pseudomonadota</taxon>
        <taxon>Alphaproteobacteria</taxon>
        <taxon>Rhodobacterales</taxon>
        <taxon>Roseobacteraceae</taxon>
        <taxon>Tateyamaria</taxon>
    </lineage>
</organism>
<keyword evidence="2" id="KW-1185">Reference proteome</keyword>
<protein>
    <recommendedName>
        <fullName evidence="3">Lipoprotein</fullName>
    </recommendedName>
</protein>
<dbReference type="AlphaFoldDB" id="A0A1P8MWB4"/>
<dbReference type="PROSITE" id="PS51257">
    <property type="entry name" value="PROKAR_LIPOPROTEIN"/>
    <property type="match status" value="1"/>
</dbReference>
<dbReference type="Proteomes" id="UP000186336">
    <property type="component" value="Chromosome"/>
</dbReference>
<dbReference type="OrthoDB" id="7666390at2"/>
<dbReference type="EMBL" id="CP019312">
    <property type="protein sequence ID" value="APX12293.1"/>
    <property type="molecule type" value="Genomic_DNA"/>
</dbReference>
<evidence type="ECO:0008006" key="3">
    <source>
        <dbReference type="Google" id="ProtNLM"/>
    </source>
</evidence>
<dbReference type="RefSeq" id="WP_076628483.1">
    <property type="nucleotide sequence ID" value="NZ_CP019312.1"/>
</dbReference>
<dbReference type="KEGG" id="tom:BWR18_11845"/>
<evidence type="ECO:0000313" key="1">
    <source>
        <dbReference type="EMBL" id="APX12293.1"/>
    </source>
</evidence>
<reference evidence="1 2" key="1">
    <citation type="submission" date="2017-01" db="EMBL/GenBank/DDBJ databases">
        <title>Complete genome of Tateyamaria omphalii DOK1-4 isolated from seawater in Dokdo.</title>
        <authorList>
            <person name="Kim J.H."/>
            <person name="Chi W.-J."/>
        </authorList>
    </citation>
    <scope>NUCLEOTIDE SEQUENCE [LARGE SCALE GENOMIC DNA]</scope>
    <source>
        <strain evidence="1 2">DOK1-4</strain>
    </source>
</reference>
<accession>A0A1P8MWB4</accession>
<dbReference type="STRING" id="299262.BWR18_11845"/>
<sequence>MRLFAALVACGVLIGCAQPPEIPYASDERVASVAYRAPGPATITVMTMVSNRSGSGAHSALLINGSERVIFDPAGSFVNDRVPEQADVLYGVTPAVLQGYRSAHARSTFHVVSQTMEVTPEQAETALRLAKRNGPVARAFCTNATTMLLQQVPGFEDTKVTYFPTKLMAQIATRPGVIEDKYYEDDEGTILDGVAGIVLSD</sequence>
<proteinExistence type="predicted"/>
<name>A0A1P8MWB4_9RHOB</name>
<gene>
    <name evidence="1" type="ORF">BWR18_11845</name>
</gene>